<reference evidence="4" key="1">
    <citation type="submission" date="2021-06" db="EMBL/GenBank/DDBJ databases">
        <authorList>
            <person name="Kallberg Y."/>
            <person name="Tangrot J."/>
            <person name="Rosling A."/>
        </authorList>
    </citation>
    <scope>NUCLEOTIDE SEQUENCE</scope>
    <source>
        <strain evidence="4">MA453B</strain>
    </source>
</reference>
<dbReference type="Gene3D" id="3.90.550.10">
    <property type="entry name" value="Spore Coat Polysaccharide Biosynthesis Protein SpsA, Chain A"/>
    <property type="match status" value="2"/>
</dbReference>
<dbReference type="GO" id="GO:0000032">
    <property type="term" value="P:cell wall mannoprotein biosynthetic process"/>
    <property type="evidence" value="ECO:0007669"/>
    <property type="project" value="TreeGrafter"/>
</dbReference>
<protein>
    <submittedName>
        <fullName evidence="4">4853_t:CDS:1</fullName>
    </submittedName>
</protein>
<feature type="transmembrane region" description="Helical" evidence="3">
    <location>
        <begin position="7"/>
        <end position="25"/>
    </location>
</feature>
<evidence type="ECO:0000313" key="5">
    <source>
        <dbReference type="Proteomes" id="UP000789405"/>
    </source>
</evidence>
<organism evidence="4 5">
    <name type="scientific">Dentiscutata erythropus</name>
    <dbReference type="NCBI Taxonomy" id="1348616"/>
    <lineage>
        <taxon>Eukaryota</taxon>
        <taxon>Fungi</taxon>
        <taxon>Fungi incertae sedis</taxon>
        <taxon>Mucoromycota</taxon>
        <taxon>Glomeromycotina</taxon>
        <taxon>Glomeromycetes</taxon>
        <taxon>Diversisporales</taxon>
        <taxon>Gigasporaceae</taxon>
        <taxon>Dentiscutata</taxon>
    </lineage>
</organism>
<dbReference type="PANTHER" id="PTHR31121">
    <property type="entry name" value="ALPHA-1,2 MANNOSYLTRANSFERASE KTR1"/>
    <property type="match status" value="1"/>
</dbReference>
<evidence type="ECO:0000313" key="4">
    <source>
        <dbReference type="EMBL" id="CAG8482547.1"/>
    </source>
</evidence>
<dbReference type="Proteomes" id="UP000789405">
    <property type="component" value="Unassembled WGS sequence"/>
</dbReference>
<comment type="similarity">
    <text evidence="1">Belongs to the glycosyltransferase 15 family.</text>
</comment>
<dbReference type="AlphaFoldDB" id="A0A9N8Z992"/>
<keyword evidence="3" id="KW-0812">Transmembrane</keyword>
<sequence length="310" mass="36686">MVKRANLKYLGLTLVVLFFFHWALIKNRPKSSFSTPWVLPDPDLTSKVVVPNGIEMNYTKEPDRANACFVVLIRNSDLHNFRPTMRQLEDRFNRNYNYPYVFLNDVPFTEEFKKYTSALTKAKTEYGLIPYEYWSVPDYIDMGVVKQNMEKMENDQVLYGEFALNYPEYIETDNLMEFLSDDNGKTYNLCHFWSNFEIADLNLWRSEAYLKYFDFLDKKGGFFYERWGDAPVHSIAAALFLKRHQVHFFKEIGYKHDPFMHCPSEEELQLKCHCNPDDSFDFNGYSCTGKFLELATKWNSQNLLENTVNN</sequence>
<keyword evidence="2" id="KW-0808">Transferase</keyword>
<evidence type="ECO:0000256" key="1">
    <source>
        <dbReference type="ARBA" id="ARBA00007677"/>
    </source>
</evidence>
<dbReference type="GO" id="GO:0016020">
    <property type="term" value="C:membrane"/>
    <property type="evidence" value="ECO:0007669"/>
    <property type="project" value="InterPro"/>
</dbReference>
<gene>
    <name evidence="4" type="ORF">DERYTH_LOCUS2001</name>
</gene>
<dbReference type="GO" id="GO:0006487">
    <property type="term" value="P:protein N-linked glycosylation"/>
    <property type="evidence" value="ECO:0007669"/>
    <property type="project" value="TreeGrafter"/>
</dbReference>
<name>A0A9N8Z992_9GLOM</name>
<keyword evidence="3" id="KW-0472">Membrane</keyword>
<evidence type="ECO:0000256" key="3">
    <source>
        <dbReference type="SAM" id="Phobius"/>
    </source>
</evidence>
<dbReference type="OrthoDB" id="439943at2759"/>
<keyword evidence="3" id="KW-1133">Transmembrane helix</keyword>
<dbReference type="GO" id="GO:0005794">
    <property type="term" value="C:Golgi apparatus"/>
    <property type="evidence" value="ECO:0007669"/>
    <property type="project" value="TreeGrafter"/>
</dbReference>
<dbReference type="SUPFAM" id="SSF53448">
    <property type="entry name" value="Nucleotide-diphospho-sugar transferases"/>
    <property type="match status" value="1"/>
</dbReference>
<proteinExistence type="inferred from homology"/>
<dbReference type="EMBL" id="CAJVPY010000597">
    <property type="protein sequence ID" value="CAG8482547.1"/>
    <property type="molecule type" value="Genomic_DNA"/>
</dbReference>
<accession>A0A9N8Z992</accession>
<evidence type="ECO:0000256" key="2">
    <source>
        <dbReference type="ARBA" id="ARBA00022679"/>
    </source>
</evidence>
<dbReference type="GO" id="GO:0000026">
    <property type="term" value="F:alpha-1,2-mannosyltransferase activity"/>
    <property type="evidence" value="ECO:0007669"/>
    <property type="project" value="TreeGrafter"/>
</dbReference>
<dbReference type="InterPro" id="IPR002685">
    <property type="entry name" value="Glyco_trans_15"/>
</dbReference>
<dbReference type="PANTHER" id="PTHR31121:SF6">
    <property type="entry name" value="ALPHA-1,2 MANNOSYLTRANSFERASE KTR1"/>
    <property type="match status" value="1"/>
</dbReference>
<keyword evidence="5" id="KW-1185">Reference proteome</keyword>
<comment type="caution">
    <text evidence="4">The sequence shown here is derived from an EMBL/GenBank/DDBJ whole genome shotgun (WGS) entry which is preliminary data.</text>
</comment>
<dbReference type="InterPro" id="IPR029044">
    <property type="entry name" value="Nucleotide-diphossugar_trans"/>
</dbReference>
<dbReference type="Pfam" id="PF01793">
    <property type="entry name" value="Glyco_transf_15"/>
    <property type="match status" value="1"/>
</dbReference>